<feature type="transmembrane region" description="Helical" evidence="1">
    <location>
        <begin position="24"/>
        <end position="42"/>
    </location>
</feature>
<keyword evidence="1" id="KW-1133">Transmembrane helix</keyword>
<feature type="transmembrane region" description="Helical" evidence="1">
    <location>
        <begin position="168"/>
        <end position="187"/>
    </location>
</feature>
<protein>
    <submittedName>
        <fullName evidence="2">Uncharacterized protein</fullName>
    </submittedName>
</protein>
<sequence length="304" mass="32985">MPESALFAPAPVELRPLIERGSGLRRWIAPVLSLAILAAALWQLRHLDLAGVLHDLPASPAFWLVFAAGYMALPIGEWLIYRRLWQLPVTGLGALLRKRIANEIVLGYSGEVYFYGWARRHARLAAAPFGVIKDVTILSATVANGITVALMLACWPLLSALNLGLTEWVVALATAIIALPSLVALLMGRRLFSCTSRELWGIAGVHFGRIAVVILLTALLWRLAMPGVPILWWLVLATLRMLVSRLPLLPNRDIVFAGLVAFMIGDAPSMTAMLVMVAGLTLATHIFLGAALGVADLVRSENRA</sequence>
<reference evidence="2 3" key="1">
    <citation type="submission" date="2020-08" db="EMBL/GenBank/DDBJ databases">
        <title>Genomic Encyclopedia of Type Strains, Phase IV (KMG-IV): sequencing the most valuable type-strain genomes for metagenomic binning, comparative biology and taxonomic classification.</title>
        <authorList>
            <person name="Goeker M."/>
        </authorList>
    </citation>
    <scope>NUCLEOTIDE SEQUENCE [LARGE SCALE GENOMIC DNA]</scope>
    <source>
        <strain evidence="2 3">DSM 15867</strain>
    </source>
</reference>
<name>A0A7W7AKU3_9SPHN</name>
<keyword evidence="3" id="KW-1185">Reference proteome</keyword>
<dbReference type="AlphaFoldDB" id="A0A7W7AKU3"/>
<keyword evidence="1" id="KW-0472">Membrane</keyword>
<keyword evidence="1" id="KW-0812">Transmembrane</keyword>
<feature type="transmembrane region" description="Helical" evidence="1">
    <location>
        <begin position="282"/>
        <end position="298"/>
    </location>
</feature>
<feature type="transmembrane region" description="Helical" evidence="1">
    <location>
        <begin position="199"/>
        <end position="224"/>
    </location>
</feature>
<proteinExistence type="predicted"/>
<gene>
    <name evidence="2" type="ORF">GGQ96_003040</name>
</gene>
<comment type="caution">
    <text evidence="2">The sequence shown here is derived from an EMBL/GenBank/DDBJ whole genome shotgun (WGS) entry which is preliminary data.</text>
</comment>
<evidence type="ECO:0000313" key="2">
    <source>
        <dbReference type="EMBL" id="MBB4618894.1"/>
    </source>
</evidence>
<evidence type="ECO:0000256" key="1">
    <source>
        <dbReference type="SAM" id="Phobius"/>
    </source>
</evidence>
<dbReference type="RefSeq" id="WP_184116157.1">
    <property type="nucleotide sequence ID" value="NZ_JACHNY010000006.1"/>
</dbReference>
<feature type="transmembrane region" description="Helical" evidence="1">
    <location>
        <begin position="62"/>
        <end position="81"/>
    </location>
</feature>
<dbReference type="EMBL" id="JACHNY010000006">
    <property type="protein sequence ID" value="MBB4618894.1"/>
    <property type="molecule type" value="Genomic_DNA"/>
</dbReference>
<feature type="transmembrane region" description="Helical" evidence="1">
    <location>
        <begin position="142"/>
        <end position="162"/>
    </location>
</feature>
<organism evidence="2 3">
    <name type="scientific">Sphingomonas abaci</name>
    <dbReference type="NCBI Taxonomy" id="237611"/>
    <lineage>
        <taxon>Bacteria</taxon>
        <taxon>Pseudomonadati</taxon>
        <taxon>Pseudomonadota</taxon>
        <taxon>Alphaproteobacteria</taxon>
        <taxon>Sphingomonadales</taxon>
        <taxon>Sphingomonadaceae</taxon>
        <taxon>Sphingomonas</taxon>
    </lineage>
</organism>
<accession>A0A7W7AKU3</accession>
<dbReference type="Proteomes" id="UP000574769">
    <property type="component" value="Unassembled WGS sequence"/>
</dbReference>
<evidence type="ECO:0000313" key="3">
    <source>
        <dbReference type="Proteomes" id="UP000574769"/>
    </source>
</evidence>